<evidence type="ECO:0000313" key="12">
    <source>
        <dbReference type="Proteomes" id="UP000036947"/>
    </source>
</evidence>
<dbReference type="AlphaFoldDB" id="A0A0L0NGB6"/>
<keyword evidence="6" id="KW-0067">ATP-binding</keyword>
<proteinExistence type="predicted"/>
<dbReference type="Gene3D" id="1.10.510.10">
    <property type="entry name" value="Transferase(Phosphotransferase) domain 1"/>
    <property type="match status" value="1"/>
</dbReference>
<evidence type="ECO:0000256" key="5">
    <source>
        <dbReference type="ARBA" id="ARBA00022777"/>
    </source>
</evidence>
<evidence type="ECO:0000256" key="9">
    <source>
        <dbReference type="SAM" id="MobiDB-lite"/>
    </source>
</evidence>
<dbReference type="Proteomes" id="UP000036947">
    <property type="component" value="Unassembled WGS sequence"/>
</dbReference>
<protein>
    <recommendedName>
        <fullName evidence="1">non-specific serine/threonine protein kinase</fullName>
        <ecNumber evidence="1">2.7.11.1</ecNumber>
    </recommendedName>
</protein>
<dbReference type="GO" id="GO:0004674">
    <property type="term" value="F:protein serine/threonine kinase activity"/>
    <property type="evidence" value="ECO:0007669"/>
    <property type="project" value="UniProtKB-KW"/>
</dbReference>
<comment type="catalytic activity">
    <reaction evidence="7">
        <text>L-threonyl-[protein] + ATP = O-phospho-L-threonyl-[protein] + ADP + H(+)</text>
        <dbReference type="Rhea" id="RHEA:46608"/>
        <dbReference type="Rhea" id="RHEA-COMP:11060"/>
        <dbReference type="Rhea" id="RHEA-COMP:11605"/>
        <dbReference type="ChEBI" id="CHEBI:15378"/>
        <dbReference type="ChEBI" id="CHEBI:30013"/>
        <dbReference type="ChEBI" id="CHEBI:30616"/>
        <dbReference type="ChEBI" id="CHEBI:61977"/>
        <dbReference type="ChEBI" id="CHEBI:456216"/>
        <dbReference type="EC" id="2.7.11.1"/>
    </reaction>
</comment>
<dbReference type="SMART" id="SM00220">
    <property type="entry name" value="S_TKc"/>
    <property type="match status" value="1"/>
</dbReference>
<dbReference type="InterPro" id="IPR011009">
    <property type="entry name" value="Kinase-like_dom_sf"/>
</dbReference>
<dbReference type="EC" id="2.7.11.1" evidence="1"/>
<keyword evidence="2" id="KW-0723">Serine/threonine-protein kinase</keyword>
<dbReference type="STRING" id="1163406.A0A0L0NGB6"/>
<evidence type="ECO:0000313" key="11">
    <source>
        <dbReference type="EMBL" id="KND93131.1"/>
    </source>
</evidence>
<reference evidence="11 12" key="1">
    <citation type="journal article" date="2015" name="BMC Genomics">
        <title>The genome of the truffle-parasite Tolypocladium ophioglossoides and the evolution of antifungal peptaibiotics.</title>
        <authorList>
            <person name="Quandt C.A."/>
            <person name="Bushley K.E."/>
            <person name="Spatafora J.W."/>
        </authorList>
    </citation>
    <scope>NUCLEOTIDE SEQUENCE [LARGE SCALE GENOMIC DNA]</scope>
    <source>
        <strain evidence="11 12">CBS 100239</strain>
    </source>
</reference>
<keyword evidence="3" id="KW-0808">Transferase</keyword>
<evidence type="ECO:0000259" key="10">
    <source>
        <dbReference type="PROSITE" id="PS50011"/>
    </source>
</evidence>
<evidence type="ECO:0000256" key="4">
    <source>
        <dbReference type="ARBA" id="ARBA00022741"/>
    </source>
</evidence>
<feature type="domain" description="Protein kinase" evidence="10">
    <location>
        <begin position="1"/>
        <end position="164"/>
    </location>
</feature>
<dbReference type="GO" id="GO:0035556">
    <property type="term" value="P:intracellular signal transduction"/>
    <property type="evidence" value="ECO:0007669"/>
    <property type="project" value="TreeGrafter"/>
</dbReference>
<dbReference type="SUPFAM" id="SSF56112">
    <property type="entry name" value="Protein kinase-like (PK-like)"/>
    <property type="match status" value="1"/>
</dbReference>
<dbReference type="OrthoDB" id="10252171at2759"/>
<keyword evidence="5 11" id="KW-0418">Kinase</keyword>
<keyword evidence="12" id="KW-1185">Reference proteome</keyword>
<evidence type="ECO:0000256" key="1">
    <source>
        <dbReference type="ARBA" id="ARBA00012513"/>
    </source>
</evidence>
<gene>
    <name evidence="11" type="ORF">TOPH_02410</name>
</gene>
<dbReference type="InterPro" id="IPR050236">
    <property type="entry name" value="Ser_Thr_kinase_AGC"/>
</dbReference>
<organism evidence="11 12">
    <name type="scientific">Tolypocladium ophioglossoides (strain CBS 100239)</name>
    <name type="common">Snaketongue truffleclub</name>
    <name type="synonym">Elaphocordyceps ophioglossoides</name>
    <dbReference type="NCBI Taxonomy" id="1163406"/>
    <lineage>
        <taxon>Eukaryota</taxon>
        <taxon>Fungi</taxon>
        <taxon>Dikarya</taxon>
        <taxon>Ascomycota</taxon>
        <taxon>Pezizomycotina</taxon>
        <taxon>Sordariomycetes</taxon>
        <taxon>Hypocreomycetidae</taxon>
        <taxon>Hypocreales</taxon>
        <taxon>Ophiocordycipitaceae</taxon>
        <taxon>Tolypocladium</taxon>
    </lineage>
</organism>
<evidence type="ECO:0000256" key="2">
    <source>
        <dbReference type="ARBA" id="ARBA00022527"/>
    </source>
</evidence>
<dbReference type="InterPro" id="IPR000719">
    <property type="entry name" value="Prot_kinase_dom"/>
</dbReference>
<evidence type="ECO:0000256" key="8">
    <source>
        <dbReference type="ARBA" id="ARBA00048679"/>
    </source>
</evidence>
<evidence type="ECO:0000256" key="3">
    <source>
        <dbReference type="ARBA" id="ARBA00022679"/>
    </source>
</evidence>
<dbReference type="PROSITE" id="PS50011">
    <property type="entry name" value="PROTEIN_KINASE_DOM"/>
    <property type="match status" value="1"/>
</dbReference>
<dbReference type="PANTHER" id="PTHR24356:SF1">
    <property type="entry name" value="SERINE_THREONINE-PROTEIN KINASE GREATWALL"/>
    <property type="match status" value="1"/>
</dbReference>
<sequence>MLIGSGVPTWERDVHRAPRHQTGQHPCLVSIDGDIYVKLGDFGLSRDSSELMTICGTQTYIAPEIYSDLQRDVGGELKLGYTSAVDIWSLDVVACELIYGLPRYKDQYRNNGITWCKKIVTKLQTDLRRRPNDLGQFLLNTMVILVPESRFSASDCYDLMAELLSTEEGYFHTSTLASYPQEDQENYGAEDPGLWSTSQDVFNIVKDDPEEVRSVRSTIVIGGQTVHPLARRPRNDSFLEDYTADPFNPLYVGSSLAPQLGERVSKSWASGFSQGPTLQDQTWAADAQTGPGSRLARSNVPRCETGGRHRENEISITERGNSGVDDYEEMAQAAFMLQAIGQDFRAP</sequence>
<name>A0A0L0NGB6_TOLOC</name>
<evidence type="ECO:0000256" key="7">
    <source>
        <dbReference type="ARBA" id="ARBA00047899"/>
    </source>
</evidence>
<dbReference type="GO" id="GO:0005524">
    <property type="term" value="F:ATP binding"/>
    <property type="evidence" value="ECO:0007669"/>
    <property type="project" value="UniProtKB-KW"/>
</dbReference>
<comment type="catalytic activity">
    <reaction evidence="8">
        <text>L-seryl-[protein] + ATP = O-phospho-L-seryl-[protein] + ADP + H(+)</text>
        <dbReference type="Rhea" id="RHEA:17989"/>
        <dbReference type="Rhea" id="RHEA-COMP:9863"/>
        <dbReference type="Rhea" id="RHEA-COMP:11604"/>
        <dbReference type="ChEBI" id="CHEBI:15378"/>
        <dbReference type="ChEBI" id="CHEBI:29999"/>
        <dbReference type="ChEBI" id="CHEBI:30616"/>
        <dbReference type="ChEBI" id="CHEBI:83421"/>
        <dbReference type="ChEBI" id="CHEBI:456216"/>
        <dbReference type="EC" id="2.7.11.1"/>
    </reaction>
</comment>
<evidence type="ECO:0000256" key="6">
    <source>
        <dbReference type="ARBA" id="ARBA00022840"/>
    </source>
</evidence>
<feature type="region of interest" description="Disordered" evidence="9">
    <location>
        <begin position="288"/>
        <end position="311"/>
    </location>
</feature>
<dbReference type="PANTHER" id="PTHR24356">
    <property type="entry name" value="SERINE/THREONINE-PROTEIN KINASE"/>
    <property type="match status" value="1"/>
</dbReference>
<dbReference type="Pfam" id="PF00069">
    <property type="entry name" value="Pkinase"/>
    <property type="match status" value="1"/>
</dbReference>
<dbReference type="EMBL" id="LFRF01000004">
    <property type="protein sequence ID" value="KND93131.1"/>
    <property type="molecule type" value="Genomic_DNA"/>
</dbReference>
<comment type="caution">
    <text evidence="11">The sequence shown here is derived from an EMBL/GenBank/DDBJ whole genome shotgun (WGS) entry which is preliminary data.</text>
</comment>
<keyword evidence="4" id="KW-0547">Nucleotide-binding</keyword>
<accession>A0A0L0NGB6</accession>